<organism evidence="1 2">
    <name type="scientific">Nannocystis punicea</name>
    <dbReference type="NCBI Taxonomy" id="2995304"/>
    <lineage>
        <taxon>Bacteria</taxon>
        <taxon>Pseudomonadati</taxon>
        <taxon>Myxococcota</taxon>
        <taxon>Polyangia</taxon>
        <taxon>Nannocystales</taxon>
        <taxon>Nannocystaceae</taxon>
        <taxon>Nannocystis</taxon>
    </lineage>
</organism>
<proteinExistence type="predicted"/>
<name>A0ABY7H8F9_9BACT</name>
<evidence type="ECO:0000313" key="2">
    <source>
        <dbReference type="Proteomes" id="UP001164459"/>
    </source>
</evidence>
<evidence type="ECO:0000313" key="1">
    <source>
        <dbReference type="EMBL" id="WAS95542.1"/>
    </source>
</evidence>
<reference evidence="1" key="1">
    <citation type="submission" date="2022-11" db="EMBL/GenBank/DDBJ databases">
        <title>Minimal conservation of predation-associated metabolite biosynthetic gene clusters underscores biosynthetic potential of Myxococcota including descriptions for ten novel species: Archangium lansinium sp. nov., Myxococcus landrumus sp. nov., Nannocystis bai.</title>
        <authorList>
            <person name="Ahearne A."/>
            <person name="Stevens C."/>
            <person name="Dowd S."/>
        </authorList>
    </citation>
    <scope>NUCLEOTIDE SEQUENCE</scope>
    <source>
        <strain evidence="1">Fl3</strain>
    </source>
</reference>
<dbReference type="EMBL" id="CP114040">
    <property type="protein sequence ID" value="WAS95542.1"/>
    <property type="molecule type" value="Genomic_DNA"/>
</dbReference>
<sequence length="55" mass="5787">MRFTSARLSLALALTACGDDGGDTATDAATTAPSSRILVPRLLADTIEFHYFQGV</sequence>
<accession>A0ABY7H8F9</accession>
<keyword evidence="2" id="KW-1185">Reference proteome</keyword>
<dbReference type="Proteomes" id="UP001164459">
    <property type="component" value="Chromosome"/>
</dbReference>
<gene>
    <name evidence="1" type="ORF">O0S08_05215</name>
</gene>
<protein>
    <submittedName>
        <fullName evidence="1">Uncharacterized protein</fullName>
    </submittedName>
</protein>
<dbReference type="RefSeq" id="WP_269037883.1">
    <property type="nucleotide sequence ID" value="NZ_CP114040.1"/>
</dbReference>